<reference evidence="1" key="2">
    <citation type="submission" date="2022-06" db="EMBL/GenBank/DDBJ databases">
        <title>Xiashengella guii gen. nov. sp. nov., a bacterium isolated form anaerobic digestion tank.</title>
        <authorList>
            <person name="Huang H."/>
        </authorList>
    </citation>
    <scope>NUCLEOTIDE SEQUENCE</scope>
    <source>
        <strain evidence="1">Ai-910</strain>
    </source>
</reference>
<dbReference type="InterPro" id="IPR011042">
    <property type="entry name" value="6-blade_b-propeller_TolB-like"/>
</dbReference>
<protein>
    <submittedName>
        <fullName evidence="1">6-bladed beta-propeller</fullName>
    </submittedName>
</protein>
<sequence length="389" mass="44512">MKNLFILSLLFLIFSSCNKRSNKNGIFYTSENTSVLERVSSNEQPIVVRKDSEITQLYDKETLDCDSAYNKIIPYAYDVDYILLDPKDVIIGKIDKIEFFEDRLFILDEKSAAIYIFNRTGRFIRKICNKGRGPGEYLFLNDFSIDRANGLIVVGADFKIQYYDLDGNFISEHAQDDYYVAFVADTLGRLHFFSSLNQNIGYPMQDWSVFSQIKDSVISIGFPFLSFNYKDVMPARDNLAFRNGRGEVLIRQLLTDSIFRINSDLTYSLHAYFEIESGQSRHNILKNFNGSQKEASSIIMSGYKLSNYYETSAAVYGSYLTPKGGLSFLICRKTGKQYHINHGLSVSGCTLDDDRFLLTSLLQAPKAVTDDDRFVGYIWPMILEEFIGI</sequence>
<name>A0A9J6ZRS2_9BACT</name>
<dbReference type="EMBL" id="CP098400">
    <property type="protein sequence ID" value="URW80375.1"/>
    <property type="molecule type" value="Genomic_DNA"/>
</dbReference>
<dbReference type="RefSeq" id="WP_250724523.1">
    <property type="nucleotide sequence ID" value="NZ_CP098400.1"/>
</dbReference>
<dbReference type="KEGG" id="alkq:M9189_03275"/>
<dbReference type="AlphaFoldDB" id="A0A9J6ZRS2"/>
<organism evidence="1 2">
    <name type="scientific">Xiashengella succiniciproducens</name>
    <dbReference type="NCBI Taxonomy" id="2949635"/>
    <lineage>
        <taxon>Bacteria</taxon>
        <taxon>Pseudomonadati</taxon>
        <taxon>Bacteroidota</taxon>
        <taxon>Bacteroidia</taxon>
        <taxon>Marinilabiliales</taxon>
        <taxon>Marinilabiliaceae</taxon>
        <taxon>Xiashengella</taxon>
    </lineage>
</organism>
<accession>A0A9J6ZRS2</accession>
<dbReference type="PROSITE" id="PS51257">
    <property type="entry name" value="PROKAR_LIPOPROTEIN"/>
    <property type="match status" value="1"/>
</dbReference>
<evidence type="ECO:0000313" key="2">
    <source>
        <dbReference type="Proteomes" id="UP001056426"/>
    </source>
</evidence>
<dbReference type="SUPFAM" id="SSF63829">
    <property type="entry name" value="Calcium-dependent phosphotriesterase"/>
    <property type="match status" value="1"/>
</dbReference>
<proteinExistence type="predicted"/>
<gene>
    <name evidence="1" type="ORF">M9189_03275</name>
</gene>
<dbReference type="Gene3D" id="2.120.10.30">
    <property type="entry name" value="TolB, C-terminal domain"/>
    <property type="match status" value="1"/>
</dbReference>
<evidence type="ECO:0000313" key="1">
    <source>
        <dbReference type="EMBL" id="URW80375.1"/>
    </source>
</evidence>
<reference evidence="1" key="1">
    <citation type="submission" date="2022-05" db="EMBL/GenBank/DDBJ databases">
        <authorList>
            <person name="Sun X."/>
        </authorList>
    </citation>
    <scope>NUCLEOTIDE SEQUENCE</scope>
    <source>
        <strain evidence="1">Ai-910</strain>
    </source>
</reference>
<dbReference type="Proteomes" id="UP001056426">
    <property type="component" value="Chromosome"/>
</dbReference>
<dbReference type="Pfam" id="PF17170">
    <property type="entry name" value="DUF5128"/>
    <property type="match status" value="1"/>
</dbReference>
<keyword evidence="2" id="KW-1185">Reference proteome</keyword>